<dbReference type="EMBL" id="QXGE01002262">
    <property type="protein sequence ID" value="KAE9283405.1"/>
    <property type="molecule type" value="Genomic_DNA"/>
</dbReference>
<dbReference type="EMBL" id="QXFZ01000944">
    <property type="protein sequence ID" value="KAE9100646.1"/>
    <property type="molecule type" value="Genomic_DNA"/>
</dbReference>
<keyword evidence="1" id="KW-1133">Transmembrane helix</keyword>
<feature type="transmembrane region" description="Helical" evidence="1">
    <location>
        <begin position="205"/>
        <end position="224"/>
    </location>
</feature>
<organism evidence="2 5">
    <name type="scientific">Phytophthora fragariae</name>
    <dbReference type="NCBI Taxonomy" id="53985"/>
    <lineage>
        <taxon>Eukaryota</taxon>
        <taxon>Sar</taxon>
        <taxon>Stramenopiles</taxon>
        <taxon>Oomycota</taxon>
        <taxon>Peronosporomycetes</taxon>
        <taxon>Peronosporales</taxon>
        <taxon>Peronosporaceae</taxon>
        <taxon>Phytophthora</taxon>
    </lineage>
</organism>
<feature type="transmembrane region" description="Helical" evidence="1">
    <location>
        <begin position="292"/>
        <end position="310"/>
    </location>
</feature>
<evidence type="ECO:0000313" key="3">
    <source>
        <dbReference type="EMBL" id="KAE9283405.1"/>
    </source>
</evidence>
<evidence type="ECO:0000313" key="4">
    <source>
        <dbReference type="Proteomes" id="UP000437068"/>
    </source>
</evidence>
<keyword evidence="1" id="KW-0812">Transmembrane</keyword>
<sequence>MAFQRKIYPLELAKPSHCVHYVGDLLHKYFQSVWSYWNRVQVGHRGRYSVERLLALNDYYQRTSLAHVVVVCSLGLLPAFVVAVLVECIPLRPPTESWRANYTFWIRLFVSSLPIAFGGVYQVKEVIQPGVISTTGIIATAFGSCACYVALTILVAALWKFPIPFGYVLTIGPFVFFYMVFFLLSIGPRVLVNSPALRRQIFSQMLVIAAQGLLAIAYPTFGAIFKQLSGHEQTAFVFVLPIIKFSIKQFIATVSSHLHEYVGPTVVLSVDVCNVLYVSICVQTAISPLTSALLIGSDAFFVVLALRSIYNQSDVARARRRLLSSSSNVPLKINYLLDLMGLLRDAFQCSLPAPVPIRIRAPFPLVLSTESATFMNALNQVHQPQELRELALAIKKCRQSQTGSFLMKH</sequence>
<evidence type="ECO:0000313" key="2">
    <source>
        <dbReference type="EMBL" id="KAE9100646.1"/>
    </source>
</evidence>
<name>A0A6A3RP13_9STRA</name>
<comment type="caution">
    <text evidence="2">The sequence shown here is derived from an EMBL/GenBank/DDBJ whole genome shotgun (WGS) entry which is preliminary data.</text>
</comment>
<proteinExistence type="predicted"/>
<reference evidence="4 5" key="1">
    <citation type="submission" date="2018-08" db="EMBL/GenBank/DDBJ databases">
        <title>Genomic investigation of the strawberry pathogen Phytophthora fragariae indicates pathogenicity is determined by transcriptional variation in three key races.</title>
        <authorList>
            <person name="Adams T.M."/>
            <person name="Armitage A.D."/>
            <person name="Sobczyk M.K."/>
            <person name="Bates H.J."/>
            <person name="Dunwell J.M."/>
            <person name="Nellist C.F."/>
            <person name="Harrison R.J."/>
        </authorList>
    </citation>
    <scope>NUCLEOTIDE SEQUENCE [LARGE SCALE GENOMIC DNA]</scope>
    <source>
        <strain evidence="3 4">A4</strain>
        <strain evidence="2 5">NOV-71</strain>
    </source>
</reference>
<protein>
    <submittedName>
        <fullName evidence="2">Uncharacterized protein</fullName>
    </submittedName>
</protein>
<feature type="transmembrane region" description="Helical" evidence="1">
    <location>
        <begin position="65"/>
        <end position="84"/>
    </location>
</feature>
<dbReference type="AlphaFoldDB" id="A0A6A3RP13"/>
<feature type="transmembrane region" description="Helical" evidence="1">
    <location>
        <begin position="104"/>
        <end position="123"/>
    </location>
</feature>
<keyword evidence="1" id="KW-0472">Membrane</keyword>
<evidence type="ECO:0000313" key="5">
    <source>
        <dbReference type="Proteomes" id="UP000441208"/>
    </source>
</evidence>
<feature type="transmembrane region" description="Helical" evidence="1">
    <location>
        <begin position="135"/>
        <end position="159"/>
    </location>
</feature>
<feature type="transmembrane region" description="Helical" evidence="1">
    <location>
        <begin position="165"/>
        <end position="184"/>
    </location>
</feature>
<evidence type="ECO:0000256" key="1">
    <source>
        <dbReference type="SAM" id="Phobius"/>
    </source>
</evidence>
<dbReference type="Proteomes" id="UP000437068">
    <property type="component" value="Unassembled WGS sequence"/>
</dbReference>
<accession>A0A6A3RP13</accession>
<gene>
    <name evidence="3" type="ORF">PF001_g22862</name>
    <name evidence="2" type="ORF">PF007_g15432</name>
</gene>
<dbReference type="Proteomes" id="UP000441208">
    <property type="component" value="Unassembled WGS sequence"/>
</dbReference>